<dbReference type="InterPro" id="IPR011330">
    <property type="entry name" value="Glyco_hydro/deAcase_b/a-brl"/>
</dbReference>
<feature type="domain" description="NodB homology" evidence="1">
    <location>
        <begin position="45"/>
        <end position="260"/>
    </location>
</feature>
<dbReference type="PANTHER" id="PTHR43123">
    <property type="entry name" value="POLYSACCHARIDE DEACETYLASE-RELATED"/>
    <property type="match status" value="1"/>
</dbReference>
<dbReference type="RefSeq" id="WP_066501189.1">
    <property type="nucleotide sequence ID" value="NZ_BJMO01000049.1"/>
</dbReference>
<name>A0A127A9U3_9MICC</name>
<dbReference type="GO" id="GO:0005975">
    <property type="term" value="P:carbohydrate metabolic process"/>
    <property type="evidence" value="ECO:0007669"/>
    <property type="project" value="InterPro"/>
</dbReference>
<organism evidence="2 3">
    <name type="scientific">Sinomonas atrocyanea</name>
    <dbReference type="NCBI Taxonomy" id="37927"/>
    <lineage>
        <taxon>Bacteria</taxon>
        <taxon>Bacillati</taxon>
        <taxon>Actinomycetota</taxon>
        <taxon>Actinomycetes</taxon>
        <taxon>Micrococcales</taxon>
        <taxon>Micrococcaceae</taxon>
        <taxon>Sinomonas</taxon>
    </lineage>
</organism>
<dbReference type="GO" id="GO:0016810">
    <property type="term" value="F:hydrolase activity, acting on carbon-nitrogen (but not peptide) bonds"/>
    <property type="evidence" value="ECO:0007669"/>
    <property type="project" value="InterPro"/>
</dbReference>
<dbReference type="Proteomes" id="UP000070134">
    <property type="component" value="Chromosome"/>
</dbReference>
<dbReference type="PANTHER" id="PTHR43123:SF1">
    <property type="entry name" value="POLYSACCHARIDE DEACETYLASE-RELATED"/>
    <property type="match status" value="1"/>
</dbReference>
<dbReference type="PROSITE" id="PS51677">
    <property type="entry name" value="NODB"/>
    <property type="match status" value="1"/>
</dbReference>
<proteinExistence type="predicted"/>
<dbReference type="KEGG" id="satk:SA2016_3805"/>
<dbReference type="AlphaFoldDB" id="A0A127A9U3"/>
<reference evidence="2 3" key="1">
    <citation type="submission" date="2016-02" db="EMBL/GenBank/DDBJ databases">
        <title>Complete genome of Sinomonas atrocyanea KCTC 3377.</title>
        <authorList>
            <person name="Kim K.M."/>
        </authorList>
    </citation>
    <scope>NUCLEOTIDE SEQUENCE [LARGE SCALE GENOMIC DNA]</scope>
    <source>
        <strain evidence="2 3">KCTC 3377</strain>
    </source>
</reference>
<protein>
    <submittedName>
        <fullName evidence="2">Chitin deacetylase</fullName>
    </submittedName>
</protein>
<evidence type="ECO:0000313" key="2">
    <source>
        <dbReference type="EMBL" id="AMM34462.1"/>
    </source>
</evidence>
<dbReference type="SUPFAM" id="SSF88713">
    <property type="entry name" value="Glycoside hydrolase/deacetylase"/>
    <property type="match status" value="1"/>
</dbReference>
<dbReference type="EMBL" id="CP014518">
    <property type="protein sequence ID" value="AMM34462.1"/>
    <property type="molecule type" value="Genomic_DNA"/>
</dbReference>
<gene>
    <name evidence="2" type="ORF">SA2016_3805</name>
</gene>
<keyword evidence="3" id="KW-1185">Reference proteome</keyword>
<dbReference type="Pfam" id="PF01522">
    <property type="entry name" value="Polysacc_deac_1"/>
    <property type="match status" value="1"/>
</dbReference>
<dbReference type="InterPro" id="IPR002509">
    <property type="entry name" value="NODB_dom"/>
</dbReference>
<evidence type="ECO:0000259" key="1">
    <source>
        <dbReference type="PROSITE" id="PS51677"/>
    </source>
</evidence>
<evidence type="ECO:0000313" key="3">
    <source>
        <dbReference type="Proteomes" id="UP000070134"/>
    </source>
</evidence>
<accession>A0A127A9U3</accession>
<dbReference type="STRING" id="37927.SA2016_3805"/>
<sequence length="279" mass="30144">MPASSYRDVTGYGANPPSFTWPGGTRVAVSLVINIEEGAERGTAPGMQTAFDYGARAGIWRILRTLDRHGAPATAFCCAVALEANPAVSAALVDRGYEIADHGYRWEGHSGLDIGAERDLIVASRDAIRASTGMRPTSWYSKDGLNVFTRRTLAAEGFDYESNSFNDDLPHWGPADEGTRLPVLPYAGDTNDAGLASQFPTGSAFARHLMDTLDFQLDDPRPGPSVMSVGLHPRVIGRPAYAGALDRFLSHAAERGAWIATRQEIVRWWLDQGGGHEAL</sequence>
<dbReference type="Gene3D" id="3.20.20.370">
    <property type="entry name" value="Glycoside hydrolase/deacetylase"/>
    <property type="match status" value="1"/>
</dbReference>